<feature type="transmembrane region" description="Helical" evidence="7">
    <location>
        <begin position="461"/>
        <end position="483"/>
    </location>
</feature>
<evidence type="ECO:0000256" key="1">
    <source>
        <dbReference type="ARBA" id="ARBA00004651"/>
    </source>
</evidence>
<evidence type="ECO:0000259" key="8">
    <source>
        <dbReference type="Pfam" id="PF01490"/>
    </source>
</evidence>
<evidence type="ECO:0000256" key="6">
    <source>
        <dbReference type="ARBA" id="ARBA00023136"/>
    </source>
</evidence>
<keyword evidence="4" id="KW-0029">Amino-acid transport</keyword>
<protein>
    <recommendedName>
        <fullName evidence="8">Amino acid transporter transmembrane domain-containing protein</fullName>
    </recommendedName>
</protein>
<dbReference type="AlphaFoldDB" id="A0A0E0IDW4"/>
<evidence type="ECO:0000313" key="10">
    <source>
        <dbReference type="Proteomes" id="UP000006591"/>
    </source>
</evidence>
<feature type="transmembrane region" description="Helical" evidence="7">
    <location>
        <begin position="124"/>
        <end position="148"/>
    </location>
</feature>
<comment type="subcellular location">
    <subcellularLocation>
        <location evidence="1">Cell membrane</location>
        <topology evidence="1">Multi-pass membrane protein</topology>
    </subcellularLocation>
</comment>
<dbReference type="Proteomes" id="UP000006591">
    <property type="component" value="Chromosome 8"/>
</dbReference>
<dbReference type="OMA" id="MSCQDTI"/>
<feature type="domain" description="Amino acid transporter transmembrane" evidence="8">
    <location>
        <begin position="35"/>
        <end position="271"/>
    </location>
</feature>
<feature type="transmembrane region" description="Helical" evidence="7">
    <location>
        <begin position="344"/>
        <end position="365"/>
    </location>
</feature>
<keyword evidence="2" id="KW-0813">Transport</keyword>
<dbReference type="GO" id="GO:0005886">
    <property type="term" value="C:plasma membrane"/>
    <property type="evidence" value="ECO:0007669"/>
    <property type="project" value="UniProtKB-SubCell"/>
</dbReference>
<evidence type="ECO:0000313" key="9">
    <source>
        <dbReference type="EnsemblPlants" id="ONIVA08G21520.1"/>
    </source>
</evidence>
<proteinExistence type="predicted"/>
<feature type="domain" description="Amino acid transporter transmembrane" evidence="8">
    <location>
        <begin position="281"/>
        <end position="484"/>
    </location>
</feature>
<sequence length="497" mass="53399">MGKAAAMEVSASAAAEAGMMVGHGEWRDDDGRARRTGTAWTASAHIITAVIGSGVLSLAWAIAQLGWVAGPAVMLLFAFVIYYTSTLLAECYRSGDPCTGKRNYTYMDAVRANLGGAKVRLCGVIQYANLFGVAIGYTIAASISMLAIKRADCFHEKGHKNPCRSSSNPYMILFGVVQIVFSQIPDFDQIWWLSIVAAIMSFTYSTIGLSLGIAQTVANGGFMGSLTGISVGAGVTSMQKVWRSLQAFGDIAFAYSYSIILIEIQASSSPPPLPHPLALLCVMSCQDTIKAPPPSEAKVMKSATRLSVATTTVFYMLCGCMGYAAFGDRSPDNLLTGFGFYEPFWLLDVANAAIVVHLVGAYQVFVQPIFAFVERWAAARWPDGGFISRELRVGPFSLSVFRLTWRTAFVCATTVVSMLLPFFGDVVGLLGAVSFWPLTVYFPVEMYIAQRGVRRGSARWLCLKVLSAACLVVSVVAAAGSIADVVDALKVYRPFSG</sequence>
<evidence type="ECO:0000256" key="3">
    <source>
        <dbReference type="ARBA" id="ARBA00022692"/>
    </source>
</evidence>
<accession>A0A0E0IDW4</accession>
<feature type="transmembrane region" description="Helical" evidence="7">
    <location>
        <begin position="403"/>
        <end position="423"/>
    </location>
</feature>
<reference evidence="9" key="1">
    <citation type="submission" date="2015-04" db="UniProtKB">
        <authorList>
            <consortium name="EnsemblPlants"/>
        </authorList>
    </citation>
    <scope>IDENTIFICATION</scope>
    <source>
        <strain evidence="9">SL10</strain>
    </source>
</reference>
<dbReference type="HOGENOM" id="CLU_031247_4_1_1"/>
<evidence type="ECO:0000256" key="4">
    <source>
        <dbReference type="ARBA" id="ARBA00022970"/>
    </source>
</evidence>
<dbReference type="Gramene" id="ONIVA08G21520.1">
    <property type="protein sequence ID" value="ONIVA08G21520.1"/>
    <property type="gene ID" value="ONIVA08G21520"/>
</dbReference>
<evidence type="ECO:0000256" key="5">
    <source>
        <dbReference type="ARBA" id="ARBA00022989"/>
    </source>
</evidence>
<organism evidence="9">
    <name type="scientific">Oryza nivara</name>
    <name type="common">Indian wild rice</name>
    <name type="synonym">Oryza sativa f. spontanea</name>
    <dbReference type="NCBI Taxonomy" id="4536"/>
    <lineage>
        <taxon>Eukaryota</taxon>
        <taxon>Viridiplantae</taxon>
        <taxon>Streptophyta</taxon>
        <taxon>Embryophyta</taxon>
        <taxon>Tracheophyta</taxon>
        <taxon>Spermatophyta</taxon>
        <taxon>Magnoliopsida</taxon>
        <taxon>Liliopsida</taxon>
        <taxon>Poales</taxon>
        <taxon>Poaceae</taxon>
        <taxon>BOP clade</taxon>
        <taxon>Oryzoideae</taxon>
        <taxon>Oryzeae</taxon>
        <taxon>Oryzinae</taxon>
        <taxon>Oryza</taxon>
    </lineage>
</organism>
<dbReference type="InterPro" id="IPR013057">
    <property type="entry name" value="AA_transpt_TM"/>
</dbReference>
<dbReference type="Pfam" id="PF01490">
    <property type="entry name" value="Aa_trans"/>
    <property type="match status" value="2"/>
</dbReference>
<keyword evidence="10" id="KW-1185">Reference proteome</keyword>
<dbReference type="eggNOG" id="KOG1303">
    <property type="taxonomic scope" value="Eukaryota"/>
</dbReference>
<reference evidence="9" key="2">
    <citation type="submission" date="2018-04" db="EMBL/GenBank/DDBJ databases">
        <title>OnivRS2 (Oryza nivara Reference Sequence Version 2).</title>
        <authorList>
            <person name="Zhang J."/>
            <person name="Kudrna D."/>
            <person name="Lee S."/>
            <person name="Talag J."/>
            <person name="Rajasekar S."/>
            <person name="Welchert J."/>
            <person name="Hsing Y.-I."/>
            <person name="Wing R.A."/>
        </authorList>
    </citation>
    <scope>NUCLEOTIDE SEQUENCE [LARGE SCALE GENOMIC DNA]</scope>
    <source>
        <strain evidence="9">SL10</strain>
    </source>
</reference>
<evidence type="ECO:0000256" key="2">
    <source>
        <dbReference type="ARBA" id="ARBA00022448"/>
    </source>
</evidence>
<keyword evidence="6 7" id="KW-0472">Membrane</keyword>
<feature type="transmembrane region" description="Helical" evidence="7">
    <location>
        <begin position="190"/>
        <end position="214"/>
    </location>
</feature>
<feature type="transmembrane region" description="Helical" evidence="7">
    <location>
        <begin position="306"/>
        <end position="324"/>
    </location>
</feature>
<dbReference type="GO" id="GO:0006865">
    <property type="term" value="P:amino acid transport"/>
    <property type="evidence" value="ECO:0007669"/>
    <property type="project" value="UniProtKB-KW"/>
</dbReference>
<keyword evidence="3 7" id="KW-0812">Transmembrane</keyword>
<keyword evidence="5 7" id="KW-1133">Transmembrane helix</keyword>
<feature type="transmembrane region" description="Helical" evidence="7">
    <location>
        <begin position="429"/>
        <end position="449"/>
    </location>
</feature>
<feature type="transmembrane region" description="Helical" evidence="7">
    <location>
        <begin position="39"/>
        <end position="58"/>
    </location>
</feature>
<dbReference type="STRING" id="4536.A0A0E0IDW4"/>
<dbReference type="PANTHER" id="PTHR48017">
    <property type="entry name" value="OS05G0424000 PROTEIN-RELATED"/>
    <property type="match status" value="1"/>
</dbReference>
<name>A0A0E0IDW4_ORYNI</name>
<evidence type="ECO:0000256" key="7">
    <source>
        <dbReference type="SAM" id="Phobius"/>
    </source>
</evidence>
<feature type="transmembrane region" description="Helical" evidence="7">
    <location>
        <begin position="65"/>
        <end position="84"/>
    </location>
</feature>
<dbReference type="EnsemblPlants" id="ONIVA08G21520.1">
    <property type="protein sequence ID" value="ONIVA08G21520.1"/>
    <property type="gene ID" value="ONIVA08G21520"/>
</dbReference>